<dbReference type="Gene3D" id="1.10.540.10">
    <property type="entry name" value="Acyl-CoA dehydrogenase/oxidase, N-terminal domain"/>
    <property type="match status" value="1"/>
</dbReference>
<dbReference type="InterPro" id="IPR009100">
    <property type="entry name" value="AcylCoA_DH/oxidase_NM_dom_sf"/>
</dbReference>
<dbReference type="PANTHER" id="PTHR43884:SF20">
    <property type="entry name" value="ACYL-COA DEHYDROGENASE FADE28"/>
    <property type="match status" value="1"/>
</dbReference>
<organism evidence="8 9">
    <name type="scientific">Geodermatophilus telluris</name>
    <dbReference type="NCBI Taxonomy" id="1190417"/>
    <lineage>
        <taxon>Bacteria</taxon>
        <taxon>Bacillati</taxon>
        <taxon>Actinomycetota</taxon>
        <taxon>Actinomycetes</taxon>
        <taxon>Geodermatophilales</taxon>
        <taxon>Geodermatophilaceae</taxon>
        <taxon>Geodermatophilus</taxon>
    </lineage>
</organism>
<feature type="domain" description="Acyl-CoA dehydrogenase/oxidase N-terminal" evidence="7">
    <location>
        <begin position="7"/>
        <end position="118"/>
    </location>
</feature>
<evidence type="ECO:0000256" key="1">
    <source>
        <dbReference type="ARBA" id="ARBA00001974"/>
    </source>
</evidence>
<dbReference type="InterPro" id="IPR013786">
    <property type="entry name" value="AcylCoA_DH/ox_N"/>
</dbReference>
<name>A0A1G6VN43_9ACTN</name>
<gene>
    <name evidence="8" type="ORF">SAMN05660690_4519</name>
</gene>
<dbReference type="PANTHER" id="PTHR43884">
    <property type="entry name" value="ACYL-COA DEHYDROGENASE"/>
    <property type="match status" value="1"/>
</dbReference>
<comment type="cofactor">
    <cofactor evidence="1">
        <name>FAD</name>
        <dbReference type="ChEBI" id="CHEBI:57692"/>
    </cofactor>
</comment>
<evidence type="ECO:0000256" key="3">
    <source>
        <dbReference type="ARBA" id="ARBA00022630"/>
    </source>
</evidence>
<keyword evidence="9" id="KW-1185">Reference proteome</keyword>
<dbReference type="GO" id="GO:0003995">
    <property type="term" value="F:acyl-CoA dehydrogenase activity"/>
    <property type="evidence" value="ECO:0007669"/>
    <property type="project" value="TreeGrafter"/>
</dbReference>
<feature type="domain" description="Acyl-CoA dehydrogenase/oxidase C-terminal" evidence="6">
    <location>
        <begin position="232"/>
        <end position="346"/>
    </location>
</feature>
<evidence type="ECO:0000256" key="2">
    <source>
        <dbReference type="ARBA" id="ARBA00009347"/>
    </source>
</evidence>
<sequence length="386" mass="40271">MDFQYDSEQNDLREAVRGLLQRAYGDAEVRRQTVATDPGFDEKTWARLAEMGVLGLPFAEEDGGMGAGPIEVGIVAEEMGRVIAPEPFVESVVLAGGLVAAVGTAAQRQAVLGPLSEGATVLAVAHAEPRARWSTGARGVTATQEGGSWRLTGVKEPVLAGARADVLVVSAAVDGGTALFLVQGDAEGLTRTGYATHDGTRAANVTFAGTPAELLGEGTADRSADVERAQSLARIAYANEAVGAMETALRTTAEYLKTRKQFGVTLNRFQALTFRAADMYVSVELARSTALWASMVADTGGDVVAAADRARLQTSRAGRHVGKEAIQLHGGIGVTAEYSVGHYTSRLTAIDHVLGDGDWAAARLAAKVDGYPTVDPLGAPYTTAQG</sequence>
<dbReference type="STRING" id="1190417.SAMN05660690_4519"/>
<evidence type="ECO:0000313" key="9">
    <source>
        <dbReference type="Proteomes" id="UP000199416"/>
    </source>
</evidence>
<dbReference type="Gene3D" id="2.40.110.10">
    <property type="entry name" value="Butyryl-CoA Dehydrogenase, subunit A, domain 2"/>
    <property type="match status" value="1"/>
</dbReference>
<dbReference type="CDD" id="cd00567">
    <property type="entry name" value="ACAD"/>
    <property type="match status" value="1"/>
</dbReference>
<evidence type="ECO:0000256" key="4">
    <source>
        <dbReference type="ARBA" id="ARBA00022827"/>
    </source>
</evidence>
<dbReference type="SUPFAM" id="SSF47203">
    <property type="entry name" value="Acyl-CoA dehydrogenase C-terminal domain-like"/>
    <property type="match status" value="1"/>
</dbReference>
<dbReference type="Proteomes" id="UP000199416">
    <property type="component" value="Unassembled WGS sequence"/>
</dbReference>
<accession>A0A1G6VN43</accession>
<dbReference type="SUPFAM" id="SSF56645">
    <property type="entry name" value="Acyl-CoA dehydrogenase NM domain-like"/>
    <property type="match status" value="1"/>
</dbReference>
<keyword evidence="4" id="KW-0274">FAD</keyword>
<comment type="similarity">
    <text evidence="2">Belongs to the acyl-CoA dehydrogenase family.</text>
</comment>
<keyword evidence="5" id="KW-0560">Oxidoreductase</keyword>
<protein>
    <recommendedName>
        <fullName evidence="10">Acyl-CoA dehydrogenase</fullName>
    </recommendedName>
</protein>
<dbReference type="RefSeq" id="WP_091369258.1">
    <property type="nucleotide sequence ID" value="NZ_FMZF01000009.1"/>
</dbReference>
<evidence type="ECO:0000259" key="6">
    <source>
        <dbReference type="Pfam" id="PF00441"/>
    </source>
</evidence>
<dbReference type="InterPro" id="IPR037069">
    <property type="entry name" value="AcylCoA_DH/ox_N_sf"/>
</dbReference>
<dbReference type="OrthoDB" id="7328575at2"/>
<dbReference type="EMBL" id="FMZF01000009">
    <property type="protein sequence ID" value="SDD54951.1"/>
    <property type="molecule type" value="Genomic_DNA"/>
</dbReference>
<dbReference type="AlphaFoldDB" id="A0A1G6VN43"/>
<reference evidence="9" key="1">
    <citation type="submission" date="2016-10" db="EMBL/GenBank/DDBJ databases">
        <authorList>
            <person name="Varghese N."/>
            <person name="Submissions S."/>
        </authorList>
    </citation>
    <scope>NUCLEOTIDE SEQUENCE [LARGE SCALE GENOMIC DNA]</scope>
    <source>
        <strain evidence="9">DSM 45421</strain>
    </source>
</reference>
<dbReference type="Gene3D" id="1.20.140.10">
    <property type="entry name" value="Butyryl-CoA Dehydrogenase, subunit A, domain 3"/>
    <property type="match status" value="1"/>
</dbReference>
<dbReference type="Pfam" id="PF00441">
    <property type="entry name" value="Acyl-CoA_dh_1"/>
    <property type="match status" value="1"/>
</dbReference>
<evidence type="ECO:0000259" key="7">
    <source>
        <dbReference type="Pfam" id="PF02771"/>
    </source>
</evidence>
<proteinExistence type="inferred from homology"/>
<evidence type="ECO:0000256" key="5">
    <source>
        <dbReference type="ARBA" id="ARBA00023002"/>
    </source>
</evidence>
<dbReference type="InterPro" id="IPR036250">
    <property type="entry name" value="AcylCo_DH-like_C"/>
</dbReference>
<dbReference type="InterPro" id="IPR009075">
    <property type="entry name" value="AcylCo_DH/oxidase_C"/>
</dbReference>
<dbReference type="GO" id="GO:0050660">
    <property type="term" value="F:flavin adenine dinucleotide binding"/>
    <property type="evidence" value="ECO:0007669"/>
    <property type="project" value="InterPro"/>
</dbReference>
<keyword evidence="3" id="KW-0285">Flavoprotein</keyword>
<dbReference type="Pfam" id="PF02771">
    <property type="entry name" value="Acyl-CoA_dh_N"/>
    <property type="match status" value="1"/>
</dbReference>
<dbReference type="InterPro" id="IPR046373">
    <property type="entry name" value="Acyl-CoA_Oxase/DH_mid-dom_sf"/>
</dbReference>
<evidence type="ECO:0000313" key="8">
    <source>
        <dbReference type="EMBL" id="SDD54951.1"/>
    </source>
</evidence>
<evidence type="ECO:0008006" key="10">
    <source>
        <dbReference type="Google" id="ProtNLM"/>
    </source>
</evidence>